<sequence length="277" mass="31480">MKYYLEGSSSNESRPIHGLTLEQKTKLWNESSIGDGIVQERITDIREDLEDIIEDLRKDKIDKMNLCISGTKMEGGSIDRLRSMYGSYQIRKGGGLKTRTNQFVASARLCRVLRSRITLDTIQQSLMIAKNSQPGASYGWQFDYFGHKIFYELSKGVDLNRNENNNNPFRIKVDPFDVVQGKVSQLNQSSLYWAPDKSNFSGIDAAIAIDKVLYCLQCTINSKEHTFNYSTFLSKVWDQLADGFKLEIDTIFVLPKESEAAQTTSYKANLVKGKTSY</sequence>
<gene>
    <name evidence="1" type="ORF">PARE0329_LOCUS81</name>
</gene>
<dbReference type="EMBL" id="HBEH01000134">
    <property type="protein sequence ID" value="CAD8343446.1"/>
    <property type="molecule type" value="Transcribed_RNA"/>
</dbReference>
<dbReference type="AlphaFoldDB" id="A0A7R9ZTH2"/>
<evidence type="ECO:0000313" key="1">
    <source>
        <dbReference type="EMBL" id="CAD8343446.1"/>
    </source>
</evidence>
<name>A0A7R9ZTH2_9STRA</name>
<reference evidence="1" key="1">
    <citation type="submission" date="2021-01" db="EMBL/GenBank/DDBJ databases">
        <authorList>
            <person name="Corre E."/>
            <person name="Pelletier E."/>
            <person name="Niang G."/>
            <person name="Scheremetjew M."/>
            <person name="Finn R."/>
            <person name="Kale V."/>
            <person name="Holt S."/>
            <person name="Cochrane G."/>
            <person name="Meng A."/>
            <person name="Brown T."/>
            <person name="Cohen L."/>
        </authorList>
    </citation>
    <scope>NUCLEOTIDE SEQUENCE</scope>
    <source>
        <strain evidence="1">B593</strain>
    </source>
</reference>
<organism evidence="1">
    <name type="scientific">Pseudo-nitzschia arenysensis</name>
    <dbReference type="NCBI Taxonomy" id="697910"/>
    <lineage>
        <taxon>Eukaryota</taxon>
        <taxon>Sar</taxon>
        <taxon>Stramenopiles</taxon>
        <taxon>Ochrophyta</taxon>
        <taxon>Bacillariophyta</taxon>
        <taxon>Bacillariophyceae</taxon>
        <taxon>Bacillariophycidae</taxon>
        <taxon>Bacillariales</taxon>
        <taxon>Bacillariaceae</taxon>
        <taxon>Pseudo-nitzschia</taxon>
    </lineage>
</organism>
<proteinExistence type="predicted"/>
<protein>
    <submittedName>
        <fullName evidence="1">Uncharacterized protein</fullName>
    </submittedName>
</protein>
<accession>A0A7R9ZTH2</accession>